<evidence type="ECO:0000313" key="6">
    <source>
        <dbReference type="EMBL" id="GCC31557.1"/>
    </source>
</evidence>
<dbReference type="CDD" id="cd02674">
    <property type="entry name" value="Peptidase_C19R"/>
    <property type="match status" value="1"/>
</dbReference>
<feature type="region of interest" description="Disordered" evidence="4">
    <location>
        <begin position="546"/>
        <end position="611"/>
    </location>
</feature>
<comment type="caution">
    <text evidence="6">The sequence shown here is derived from an EMBL/GenBank/DDBJ whole genome shotgun (WGS) entry which is preliminary data.</text>
</comment>
<dbReference type="EMBL" id="BEZZ01000371">
    <property type="protein sequence ID" value="GCC31557.1"/>
    <property type="molecule type" value="Genomic_DNA"/>
</dbReference>
<feature type="region of interest" description="Disordered" evidence="4">
    <location>
        <begin position="377"/>
        <end position="405"/>
    </location>
</feature>
<dbReference type="GO" id="GO:0004843">
    <property type="term" value="F:cysteine-type deubiquitinase activity"/>
    <property type="evidence" value="ECO:0007669"/>
    <property type="project" value="UniProtKB-EC"/>
</dbReference>
<feature type="compositionally biased region" description="Basic and acidic residues" evidence="4">
    <location>
        <begin position="584"/>
        <end position="606"/>
    </location>
</feature>
<accession>A0A401SMD4</accession>
<keyword evidence="7" id="KW-1185">Reference proteome</keyword>
<dbReference type="InterPro" id="IPR018200">
    <property type="entry name" value="USP_CS"/>
</dbReference>
<reference evidence="6 7" key="1">
    <citation type="journal article" date="2018" name="Nat. Ecol. Evol.">
        <title>Shark genomes provide insights into elasmobranch evolution and the origin of vertebrates.</title>
        <authorList>
            <person name="Hara Y"/>
            <person name="Yamaguchi K"/>
            <person name="Onimaru K"/>
            <person name="Kadota M"/>
            <person name="Koyanagi M"/>
            <person name="Keeley SD"/>
            <person name="Tatsumi K"/>
            <person name="Tanaka K"/>
            <person name="Motone F"/>
            <person name="Kageyama Y"/>
            <person name="Nozu R"/>
            <person name="Adachi N"/>
            <person name="Nishimura O"/>
            <person name="Nakagawa R"/>
            <person name="Tanegashima C"/>
            <person name="Kiyatake I"/>
            <person name="Matsumoto R"/>
            <person name="Murakumo K"/>
            <person name="Nishida K"/>
            <person name="Terakita A"/>
            <person name="Kuratani S"/>
            <person name="Sato K"/>
            <person name="Hyodo S Kuraku.S."/>
        </authorList>
    </citation>
    <scope>NUCLEOTIDE SEQUENCE [LARGE SCALE GENOMIC DNA]</scope>
</reference>
<dbReference type="PROSITE" id="PS50235">
    <property type="entry name" value="USP_3"/>
    <property type="match status" value="1"/>
</dbReference>
<dbReference type="Proteomes" id="UP000287033">
    <property type="component" value="Unassembled WGS sequence"/>
</dbReference>
<dbReference type="PROSITE" id="PS00973">
    <property type="entry name" value="USP_2"/>
    <property type="match status" value="1"/>
</dbReference>
<keyword evidence="3" id="KW-0378">Hydrolase</keyword>
<comment type="catalytic activity">
    <reaction evidence="1">
        <text>Thiol-dependent hydrolysis of ester, thioester, amide, peptide and isopeptide bonds formed by the C-terminal Gly of ubiquitin (a 76-residue protein attached to proteins as an intracellular targeting signal).</text>
        <dbReference type="EC" id="3.4.19.12"/>
    </reaction>
</comment>
<dbReference type="Pfam" id="PF00443">
    <property type="entry name" value="UCH"/>
    <property type="match status" value="1"/>
</dbReference>
<dbReference type="AlphaFoldDB" id="A0A401SMD4"/>
<dbReference type="FunFam" id="3.90.70.10:FF:000048">
    <property type="entry name" value="Ubiquitin carboxyl-terminal hydrolase 31"/>
    <property type="match status" value="1"/>
</dbReference>
<dbReference type="STRING" id="137246.A0A401SMD4"/>
<feature type="region of interest" description="Disordered" evidence="4">
    <location>
        <begin position="802"/>
        <end position="825"/>
    </location>
</feature>
<protein>
    <recommendedName>
        <fullName evidence="2">ubiquitinyl hydrolase 1</fullName>
        <ecNumber evidence="2">3.4.19.12</ecNumber>
    </recommendedName>
</protein>
<dbReference type="PANTHER" id="PTHR21646:SF14">
    <property type="entry name" value="FI05488P"/>
    <property type="match status" value="1"/>
</dbReference>
<feature type="compositionally biased region" description="Polar residues" evidence="4">
    <location>
        <begin position="381"/>
        <end position="395"/>
    </location>
</feature>
<gene>
    <name evidence="6" type="ORF">chiPu_0010016</name>
</gene>
<feature type="region of interest" description="Disordered" evidence="4">
    <location>
        <begin position="626"/>
        <end position="669"/>
    </location>
</feature>
<dbReference type="EC" id="3.4.19.12" evidence="2"/>
<dbReference type="OrthoDB" id="292964at2759"/>
<dbReference type="PANTHER" id="PTHR21646">
    <property type="entry name" value="UBIQUITIN CARBOXYL-TERMINAL HYDROLASE"/>
    <property type="match status" value="1"/>
</dbReference>
<feature type="compositionally biased region" description="Basic and acidic residues" evidence="4">
    <location>
        <begin position="551"/>
        <end position="561"/>
    </location>
</feature>
<feature type="domain" description="USP" evidence="5">
    <location>
        <begin position="1"/>
        <end position="342"/>
    </location>
</feature>
<dbReference type="Gene3D" id="3.90.70.10">
    <property type="entry name" value="Cysteine proteinases"/>
    <property type="match status" value="1"/>
</dbReference>
<dbReference type="SUPFAM" id="SSF54001">
    <property type="entry name" value="Cysteine proteinases"/>
    <property type="match status" value="1"/>
</dbReference>
<organism evidence="6 7">
    <name type="scientific">Chiloscyllium punctatum</name>
    <name type="common">Brownbanded bambooshark</name>
    <name type="synonym">Hemiscyllium punctatum</name>
    <dbReference type="NCBI Taxonomy" id="137246"/>
    <lineage>
        <taxon>Eukaryota</taxon>
        <taxon>Metazoa</taxon>
        <taxon>Chordata</taxon>
        <taxon>Craniata</taxon>
        <taxon>Vertebrata</taxon>
        <taxon>Chondrichthyes</taxon>
        <taxon>Elasmobranchii</taxon>
        <taxon>Galeomorphii</taxon>
        <taxon>Galeoidea</taxon>
        <taxon>Orectolobiformes</taxon>
        <taxon>Hemiscylliidae</taxon>
        <taxon>Chiloscyllium</taxon>
    </lineage>
</organism>
<dbReference type="InterPro" id="IPR050185">
    <property type="entry name" value="Ub_carboxyl-term_hydrolase"/>
</dbReference>
<dbReference type="GO" id="GO:0016579">
    <property type="term" value="P:protein deubiquitination"/>
    <property type="evidence" value="ECO:0007669"/>
    <property type="project" value="InterPro"/>
</dbReference>
<dbReference type="InterPro" id="IPR028889">
    <property type="entry name" value="USP"/>
</dbReference>
<evidence type="ECO:0000256" key="4">
    <source>
        <dbReference type="SAM" id="MobiDB-lite"/>
    </source>
</evidence>
<dbReference type="InterPro" id="IPR001394">
    <property type="entry name" value="Peptidase_C19_UCH"/>
</dbReference>
<evidence type="ECO:0000256" key="3">
    <source>
        <dbReference type="ARBA" id="ARBA00022801"/>
    </source>
</evidence>
<dbReference type="InterPro" id="IPR038765">
    <property type="entry name" value="Papain-like_cys_pep_sf"/>
</dbReference>
<name>A0A401SMD4_CHIPU</name>
<evidence type="ECO:0000259" key="5">
    <source>
        <dbReference type="PROSITE" id="PS50235"/>
    </source>
</evidence>
<sequence>MTAPSYKAASEGFEATPVEFIQHGATGKVLLLICNSAGTGQQAVRFGPPFLVREDRSLTWDQLQLCILNKMCCLMRNETHSQNFGHLFRIRVVGGLTTNCYLSPQDIRPLCQPAIDRALRSCGLGGPPHIKLVLEWDQKTKDSLFGNIQEEVVQDGESVRIQQQAHQQAHSCTLAECFELYTKEEQLAPDDAWRCPHCKNLQQGMVKLNLWTLPDILIIHLKRFRQMGERRTKLSTLVKFPLSGLDMTPHVAKRTQNTKNFLSHWSPWRRPRFPSGSNHENYLYDLYAVCNHHGSMQGGHYTAYCRNSVDGQWYDYDDSNAELIPEEEVCTRGAYILFYQKRNTIPPWSANSSVAGSTSSSVSDHWLNRLTGDSKRGSLVSRASTNCTSLPSSPDSPVFPDNPIKDKNGGFEIRPFVRGIQGRSISMKGSSASSVPKETIGKNAALRWSLGAKDRPQSIPGALVEYLESGRRPKCTKESIVPIMTGSTDPDSLPPTDKSKQSNSDCHADCKKQTGKGSTVNQSMAFAGNRIGDASVERMYDSLKSLRTTHHKENSVDEKSNTLKRNGKQRGSGGTFQRKSSKTATDKSEVVLIKAEEPIHQRDDRTCTNTGGLSIGSMSSLALSDTLKRKKGHHGSKKLEKSLSLRSSDLEPMSSPNLREADKGSKAEETKVNERKFAFLRTNFLKKDSKRQSELEKSWAAKNVNVLSSISLSNGALNGKHKEESLSESREQLGVNRTKNCAKNRQELNNGRINISGEEIRRSQSSSNIMIKEELTLKRSSSLQKTGLNSQQARSINVEKYGTLQRMKYSTSSLGRKKPVPESSF</sequence>
<feature type="compositionally biased region" description="Basic and acidic residues" evidence="4">
    <location>
        <begin position="659"/>
        <end position="669"/>
    </location>
</feature>
<dbReference type="OMA" id="WKQPGCL"/>
<evidence type="ECO:0000256" key="1">
    <source>
        <dbReference type="ARBA" id="ARBA00000707"/>
    </source>
</evidence>
<proteinExistence type="predicted"/>
<evidence type="ECO:0000256" key="2">
    <source>
        <dbReference type="ARBA" id="ARBA00012759"/>
    </source>
</evidence>
<evidence type="ECO:0000313" key="7">
    <source>
        <dbReference type="Proteomes" id="UP000287033"/>
    </source>
</evidence>
<feature type="region of interest" description="Disordered" evidence="4">
    <location>
        <begin position="480"/>
        <end position="523"/>
    </location>
</feature>